<dbReference type="Gene3D" id="3.40.50.11980">
    <property type="match status" value="1"/>
</dbReference>
<evidence type="ECO:0000313" key="2">
    <source>
        <dbReference type="EnsemblMetazoa" id="PPA43276.1"/>
    </source>
</evidence>
<name>A0A2A6CDD4_PRIPA</name>
<dbReference type="Proteomes" id="UP000005239">
    <property type="component" value="Unassembled WGS sequence"/>
</dbReference>
<feature type="region of interest" description="Disordered" evidence="1">
    <location>
        <begin position="1"/>
        <end position="66"/>
    </location>
</feature>
<keyword evidence="3" id="KW-1185">Reference proteome</keyword>
<organism evidence="2 3">
    <name type="scientific">Pristionchus pacificus</name>
    <name type="common">Parasitic nematode worm</name>
    <dbReference type="NCBI Taxonomy" id="54126"/>
    <lineage>
        <taxon>Eukaryota</taxon>
        <taxon>Metazoa</taxon>
        <taxon>Ecdysozoa</taxon>
        <taxon>Nematoda</taxon>
        <taxon>Chromadorea</taxon>
        <taxon>Rhabditida</taxon>
        <taxon>Rhabditina</taxon>
        <taxon>Diplogasteromorpha</taxon>
        <taxon>Diplogasteroidea</taxon>
        <taxon>Neodiplogasteridae</taxon>
        <taxon>Pristionchus</taxon>
    </lineage>
</organism>
<dbReference type="OrthoDB" id="392925at2759"/>
<gene>
    <name evidence="2" type="primary">WBGene00281645</name>
</gene>
<dbReference type="AlphaFoldDB" id="A0A2A6CDD4"/>
<dbReference type="EnsemblMetazoa" id="PPA43276.1">
    <property type="protein sequence ID" value="PPA43276.1"/>
    <property type="gene ID" value="WBGene00281645"/>
</dbReference>
<protein>
    <submittedName>
        <fullName evidence="2">RNase NYN domain-containing protein</fullName>
    </submittedName>
</protein>
<accession>A0A8R1UXT3</accession>
<sequence>MDKSFESDFPYDDDELPEGHQYAEAPRDWPQPRSDERTLDEDWPPARREPTPDEDDLYYSGESRDGEAYADFAERIPSGLVDEEGEEAYADLTERIPSGLVDEEGEEVDVDNLFHDPQNLRVEYVGKKRMAVVDQMVEDSFLEPDPNEPDAVPRLVVIDAANALHGWTPLFGGANLTVPRDQQRVDAAYILSLVRFFVLKGFECMVVAQHKYMLDKVVDNTFIMNTLKELGLMMIMDATYDDLMLFSVAGEFDAVILSEDRFREEQQLPGFKSGNTQRALALKVSPIYPRQKEHFLPKSEWGKVSRNGHFVVDHLLRFDGSVDVLRKKFFSTAARGGHRHELVVEKWLTWERRREKVLRELDTLLADMLPIMEKARKSVPEVVPRGN</sequence>
<proteinExistence type="predicted"/>
<evidence type="ECO:0000256" key="1">
    <source>
        <dbReference type="SAM" id="MobiDB-lite"/>
    </source>
</evidence>
<evidence type="ECO:0000313" key="3">
    <source>
        <dbReference type="Proteomes" id="UP000005239"/>
    </source>
</evidence>
<reference evidence="2" key="2">
    <citation type="submission" date="2022-06" db="UniProtKB">
        <authorList>
            <consortium name="EnsemblMetazoa"/>
        </authorList>
    </citation>
    <scope>IDENTIFICATION</scope>
    <source>
        <strain evidence="2">PS312</strain>
    </source>
</reference>
<reference evidence="3" key="1">
    <citation type="journal article" date="2008" name="Nat. Genet.">
        <title>The Pristionchus pacificus genome provides a unique perspective on nematode lifestyle and parasitism.</title>
        <authorList>
            <person name="Dieterich C."/>
            <person name="Clifton S.W."/>
            <person name="Schuster L.N."/>
            <person name="Chinwalla A."/>
            <person name="Delehaunty K."/>
            <person name="Dinkelacker I."/>
            <person name="Fulton L."/>
            <person name="Fulton R."/>
            <person name="Godfrey J."/>
            <person name="Minx P."/>
            <person name="Mitreva M."/>
            <person name="Roeseler W."/>
            <person name="Tian H."/>
            <person name="Witte H."/>
            <person name="Yang S.P."/>
            <person name="Wilson R.K."/>
            <person name="Sommer R.J."/>
        </authorList>
    </citation>
    <scope>NUCLEOTIDE SEQUENCE [LARGE SCALE GENOMIC DNA]</scope>
    <source>
        <strain evidence="3">PS312</strain>
    </source>
</reference>
<dbReference type="Pfam" id="PF11977">
    <property type="entry name" value="RNase_Zc3h12a"/>
    <property type="match status" value="1"/>
</dbReference>
<accession>A0A2A6CDD4</accession>
<dbReference type="InterPro" id="IPR021869">
    <property type="entry name" value="RNase_Zc3h12_NYN"/>
</dbReference>